<dbReference type="GO" id="GO:0005634">
    <property type="term" value="C:nucleus"/>
    <property type="evidence" value="ECO:0007669"/>
    <property type="project" value="UniProtKB-SubCell"/>
</dbReference>
<evidence type="ECO:0000256" key="3">
    <source>
        <dbReference type="ARBA" id="ARBA00009081"/>
    </source>
</evidence>
<dbReference type="Gene3D" id="3.30.1370.10">
    <property type="entry name" value="K Homology domain, type 1"/>
    <property type="match status" value="1"/>
</dbReference>
<dbReference type="FunFam" id="3.30.1370.10:FF:000086">
    <property type="entry name" value="Oocyte-expressed protein homolog"/>
    <property type="match status" value="1"/>
</dbReference>
<dbReference type="CTD" id="441161"/>
<evidence type="ECO:0000256" key="4">
    <source>
        <dbReference type="ARBA" id="ARBA00022490"/>
    </source>
</evidence>
<dbReference type="OrthoDB" id="9533079at2759"/>
<keyword evidence="9" id="KW-1185">Reference proteome</keyword>
<dbReference type="KEGG" id="ccan:109702431"/>
<dbReference type="RefSeq" id="XP_020043366.1">
    <property type="nucleotide sequence ID" value="XM_020187777.1"/>
</dbReference>
<evidence type="ECO:0000256" key="5">
    <source>
        <dbReference type="ARBA" id="ARBA00023242"/>
    </source>
</evidence>
<comment type="subcellular location">
    <subcellularLocation>
        <location evidence="2">Cytoplasm</location>
    </subcellularLocation>
    <subcellularLocation>
        <location evidence="1">Nucleus</location>
    </subcellularLocation>
</comment>
<dbReference type="GO" id="GO:0035088">
    <property type="term" value="P:establishment or maintenance of apical/basal cell polarity"/>
    <property type="evidence" value="ECO:0007669"/>
    <property type="project" value="TreeGrafter"/>
</dbReference>
<dbReference type="InterPro" id="IPR036612">
    <property type="entry name" value="KH_dom_type_1_sf"/>
</dbReference>
<keyword evidence="4" id="KW-0963">Cytoplasm</keyword>
<proteinExistence type="inferred from homology"/>
<dbReference type="GO" id="GO:0106333">
    <property type="term" value="C:subcortical maternal complex"/>
    <property type="evidence" value="ECO:0007669"/>
    <property type="project" value="UniProtKB-ARBA"/>
</dbReference>
<feature type="domain" description="KH-like RNA-binding" evidence="7">
    <location>
        <begin position="37"/>
        <end position="119"/>
    </location>
</feature>
<comment type="similarity">
    <text evidence="3">Belongs to the KHDC1 family.</text>
</comment>
<dbReference type="InterPro" id="IPR051778">
    <property type="entry name" value="KHDC1"/>
</dbReference>
<dbReference type="PANTHER" id="PTHR19447">
    <property type="entry name" value="OOCYTE-EXPRESSED PROTEIN HOMOLOG-RELATED"/>
    <property type="match status" value="1"/>
</dbReference>
<name>A0A8C0W3K4_CASCN</name>
<evidence type="ECO:0000256" key="2">
    <source>
        <dbReference type="ARBA" id="ARBA00004496"/>
    </source>
</evidence>
<sequence length="149" mass="17029">MVDHAVAVEATGDTPTLASSLGRLLSRPLPAPRIRVRPWWFPAQELSDPLVFYLEVWLADSIFGSDRTVIPEMEWMSQALLRVDTVDSGNLAEITIFGRPRIQNRVKSILLSLASWHKDLRFQRAKKIKQLEEFLKSHSSWSDTPQHPL</sequence>
<evidence type="ECO:0000313" key="10">
    <source>
        <dbReference type="RefSeq" id="XP_020043366.1"/>
    </source>
</evidence>
<dbReference type="InterPro" id="IPR031952">
    <property type="entry name" value="MOEP19_KH-like"/>
</dbReference>
<dbReference type="GO" id="GO:0005737">
    <property type="term" value="C:cytoplasm"/>
    <property type="evidence" value="ECO:0007669"/>
    <property type="project" value="UniProtKB-SubCell"/>
</dbReference>
<dbReference type="GO" id="GO:0009880">
    <property type="term" value="P:embryonic pattern specification"/>
    <property type="evidence" value="ECO:0007669"/>
    <property type="project" value="TreeGrafter"/>
</dbReference>
<gene>
    <name evidence="8 10" type="primary">Ooep</name>
</gene>
<accession>A0A8C0W3K4</accession>
<evidence type="ECO:0000256" key="6">
    <source>
        <dbReference type="ARBA" id="ARBA00069545"/>
    </source>
</evidence>
<organism evidence="8">
    <name type="scientific">Castor canadensis</name>
    <name type="common">American beaver</name>
    <dbReference type="NCBI Taxonomy" id="51338"/>
    <lineage>
        <taxon>Eukaryota</taxon>
        <taxon>Metazoa</taxon>
        <taxon>Chordata</taxon>
        <taxon>Craniata</taxon>
        <taxon>Vertebrata</taxon>
        <taxon>Euteleostomi</taxon>
        <taxon>Mammalia</taxon>
        <taxon>Eutheria</taxon>
        <taxon>Euarchontoglires</taxon>
        <taxon>Glires</taxon>
        <taxon>Rodentia</taxon>
        <taxon>Castorimorpha</taxon>
        <taxon>Castoridae</taxon>
        <taxon>Castor</taxon>
    </lineage>
</organism>
<reference evidence="10" key="2">
    <citation type="submission" date="2025-04" db="UniProtKB">
        <authorList>
            <consortium name="RefSeq"/>
        </authorList>
    </citation>
    <scope>IDENTIFICATION</scope>
    <source>
        <tissue evidence="10">Leukocyte</tissue>
    </source>
</reference>
<evidence type="ECO:0000256" key="1">
    <source>
        <dbReference type="ARBA" id="ARBA00004123"/>
    </source>
</evidence>
<protein>
    <recommendedName>
        <fullName evidence="6">Oocyte-expressed protein homolog</fullName>
    </recommendedName>
</protein>
<dbReference type="GeneID" id="109702431"/>
<dbReference type="AlphaFoldDB" id="A0A8C0W3K4"/>
<dbReference type="CDD" id="cd12795">
    <property type="entry name" value="FILIA_N_like"/>
    <property type="match status" value="1"/>
</dbReference>
<dbReference type="PANTHER" id="PTHR19447:SF14">
    <property type="entry name" value="OOCYTE-EXPRESSED PROTEIN HOMOLOG"/>
    <property type="match status" value="1"/>
</dbReference>
<keyword evidence="5" id="KW-0539">Nucleus</keyword>
<evidence type="ECO:0000259" key="7">
    <source>
        <dbReference type="Pfam" id="PF16005"/>
    </source>
</evidence>
<reference evidence="8" key="1">
    <citation type="submission" date="2023-09" db="UniProtKB">
        <authorList>
            <consortium name="Ensembl"/>
        </authorList>
    </citation>
    <scope>IDENTIFICATION</scope>
</reference>
<dbReference type="Pfam" id="PF16005">
    <property type="entry name" value="MOEP19"/>
    <property type="match status" value="1"/>
</dbReference>
<dbReference type="GO" id="GO:0003723">
    <property type="term" value="F:RNA binding"/>
    <property type="evidence" value="ECO:0007669"/>
    <property type="project" value="InterPro"/>
</dbReference>
<dbReference type="Ensembl" id="ENSCCNT00000006078.1">
    <property type="protein sequence ID" value="ENSCCNP00000004618.1"/>
    <property type="gene ID" value="ENSCCNG00000004936.1"/>
</dbReference>
<evidence type="ECO:0000313" key="9">
    <source>
        <dbReference type="Proteomes" id="UP001732720"/>
    </source>
</evidence>
<evidence type="ECO:0000313" key="8">
    <source>
        <dbReference type="Ensembl" id="ENSCCNP00000004618.1"/>
    </source>
</evidence>
<dbReference type="Proteomes" id="UP001732720">
    <property type="component" value="Chromosome 1"/>
</dbReference>